<dbReference type="Gene3D" id="1.10.287.130">
    <property type="match status" value="1"/>
</dbReference>
<dbReference type="CDD" id="cd00082">
    <property type="entry name" value="HisKA"/>
    <property type="match status" value="1"/>
</dbReference>
<comment type="catalytic activity">
    <reaction evidence="1">
        <text>ATP + protein L-histidine = ADP + protein N-phospho-L-histidine.</text>
        <dbReference type="EC" id="2.7.13.3"/>
    </reaction>
</comment>
<evidence type="ECO:0000256" key="7">
    <source>
        <dbReference type="ARBA" id="ARBA00022777"/>
    </source>
</evidence>
<feature type="transmembrane region" description="Helical" evidence="10">
    <location>
        <begin position="27"/>
        <end position="46"/>
    </location>
</feature>
<dbReference type="SUPFAM" id="SSF55874">
    <property type="entry name" value="ATPase domain of HSP90 chaperone/DNA topoisomerase II/histidine kinase"/>
    <property type="match status" value="1"/>
</dbReference>
<dbReference type="PROSITE" id="PS50109">
    <property type="entry name" value="HIS_KIN"/>
    <property type="match status" value="1"/>
</dbReference>
<evidence type="ECO:0000256" key="4">
    <source>
        <dbReference type="ARBA" id="ARBA00022553"/>
    </source>
</evidence>
<dbReference type="Gene3D" id="3.30.565.10">
    <property type="entry name" value="Histidine kinase-like ATPase, C-terminal domain"/>
    <property type="match status" value="1"/>
</dbReference>
<name>A0A222GCS7_9GAMM</name>
<evidence type="ECO:0000313" key="13">
    <source>
        <dbReference type="EMBL" id="ASP49678.1"/>
    </source>
</evidence>
<evidence type="ECO:0000256" key="1">
    <source>
        <dbReference type="ARBA" id="ARBA00000085"/>
    </source>
</evidence>
<comment type="subcellular location">
    <subcellularLocation>
        <location evidence="2">Membrane</location>
    </subcellularLocation>
</comment>
<dbReference type="EMBL" id="CP020465">
    <property type="protein sequence ID" value="ASP49678.1"/>
    <property type="molecule type" value="Genomic_DNA"/>
</dbReference>
<accession>A0A222GCS7</accession>
<dbReference type="SMART" id="SM00388">
    <property type="entry name" value="HisKA"/>
    <property type="match status" value="1"/>
</dbReference>
<dbReference type="InterPro" id="IPR004358">
    <property type="entry name" value="Sig_transdc_His_kin-like_C"/>
</dbReference>
<dbReference type="PANTHER" id="PTHR42878">
    <property type="entry name" value="TWO-COMPONENT HISTIDINE KINASE"/>
    <property type="match status" value="1"/>
</dbReference>
<evidence type="ECO:0000256" key="2">
    <source>
        <dbReference type="ARBA" id="ARBA00004370"/>
    </source>
</evidence>
<evidence type="ECO:0000256" key="10">
    <source>
        <dbReference type="SAM" id="Phobius"/>
    </source>
</evidence>
<dbReference type="Proteomes" id="UP000202259">
    <property type="component" value="Chromosome"/>
</dbReference>
<dbReference type="SUPFAM" id="SSF47384">
    <property type="entry name" value="Homodimeric domain of signal transducing histidine kinase"/>
    <property type="match status" value="1"/>
</dbReference>
<protein>
    <recommendedName>
        <fullName evidence="3">histidine kinase</fullName>
        <ecNumber evidence="3">2.7.13.3</ecNumber>
    </recommendedName>
</protein>
<dbReference type="GO" id="GO:0000156">
    <property type="term" value="F:phosphorelay response regulator activity"/>
    <property type="evidence" value="ECO:0007669"/>
    <property type="project" value="TreeGrafter"/>
</dbReference>
<feature type="transmembrane region" description="Helical" evidence="10">
    <location>
        <begin position="321"/>
        <end position="341"/>
    </location>
</feature>
<keyword evidence="6 10" id="KW-0812">Transmembrane</keyword>
<organism evidence="13 14">
    <name type="scientific">Cognaticolwellia beringensis</name>
    <dbReference type="NCBI Taxonomy" id="1967665"/>
    <lineage>
        <taxon>Bacteria</taxon>
        <taxon>Pseudomonadati</taxon>
        <taxon>Pseudomonadota</taxon>
        <taxon>Gammaproteobacteria</taxon>
        <taxon>Alteromonadales</taxon>
        <taxon>Colwelliaceae</taxon>
        <taxon>Cognaticolwellia</taxon>
    </lineage>
</organism>
<keyword evidence="9 10" id="KW-0472">Membrane</keyword>
<dbReference type="InterPro" id="IPR006189">
    <property type="entry name" value="CHASE_dom"/>
</dbReference>
<dbReference type="PANTHER" id="PTHR42878:SF15">
    <property type="entry name" value="BACTERIOPHYTOCHROME"/>
    <property type="match status" value="1"/>
</dbReference>
<sequence>MKNNATEVNHADIERQKLIDSSKFHGIHWLILALSSILTVGAWYIASEQVNKRIAERFERESLHVIELVKERMQLYEHALWGAVAHVDASENDVTNQQWENYSNSLRIDKTYPGINGLGLIYNVKAEQRNSFIAKHQKNRPNFFIHPTHNEHELWPITFIEPMATNEQAVGLDIAFEENRYFGVQKARDTGLAQLTGPITLVQDAKKTPGFLFYAPFFKKGLPHNSVNTRRASIQGVAYAPFIMSKLISGTLAVDQRHVTLKISDTGLLLYNDRNNSLADKIDPNPLFIDKVEVGFYGRIWQFTISSNLSFREASGSSQPYFILAGGVLIDLLLLALFIVLSRSNKQALLYADEITRELKIKTQRLIKSNQDLEQFAYVASHDLKSPLNAMRKLVSWIGEDCEDILPDSSKEHLKLLNNRSERMNKLLDDLLDYARIGRQEFKPKPVDLKETAHEIFSLLDHPTTFTLSVEKQILLLPKTPIEIVLRNLISNAIKHHDKSSGHIIIHYKVVDDMHHISVQDDGPGIPSELFEKAVEMFQTLRPRDKVEGSGMGLSLSKKTIEHYGGSLIIKSDGTTGTTIVVLWPITTEK</sequence>
<keyword evidence="14" id="KW-1185">Reference proteome</keyword>
<feature type="domain" description="Histidine kinase" evidence="11">
    <location>
        <begin position="379"/>
        <end position="588"/>
    </location>
</feature>
<dbReference type="InterPro" id="IPR036097">
    <property type="entry name" value="HisK_dim/P_sf"/>
</dbReference>
<dbReference type="PRINTS" id="PR00344">
    <property type="entry name" value="BCTRLSENSOR"/>
</dbReference>
<evidence type="ECO:0000256" key="6">
    <source>
        <dbReference type="ARBA" id="ARBA00022692"/>
    </source>
</evidence>
<dbReference type="InterPro" id="IPR036890">
    <property type="entry name" value="HATPase_C_sf"/>
</dbReference>
<evidence type="ECO:0000259" key="11">
    <source>
        <dbReference type="PROSITE" id="PS50109"/>
    </source>
</evidence>
<evidence type="ECO:0000256" key="3">
    <source>
        <dbReference type="ARBA" id="ARBA00012438"/>
    </source>
</evidence>
<keyword evidence="5" id="KW-0808">Transferase</keyword>
<dbReference type="Pfam" id="PF02518">
    <property type="entry name" value="HATPase_c"/>
    <property type="match status" value="1"/>
</dbReference>
<evidence type="ECO:0000256" key="8">
    <source>
        <dbReference type="ARBA" id="ARBA00022989"/>
    </source>
</evidence>
<evidence type="ECO:0000256" key="9">
    <source>
        <dbReference type="ARBA" id="ARBA00023136"/>
    </source>
</evidence>
<dbReference type="AlphaFoldDB" id="A0A222GCS7"/>
<evidence type="ECO:0000313" key="14">
    <source>
        <dbReference type="Proteomes" id="UP000202259"/>
    </source>
</evidence>
<dbReference type="InterPro" id="IPR042240">
    <property type="entry name" value="CHASE_sf"/>
</dbReference>
<evidence type="ECO:0000256" key="5">
    <source>
        <dbReference type="ARBA" id="ARBA00022679"/>
    </source>
</evidence>
<dbReference type="CDD" id="cd00075">
    <property type="entry name" value="HATPase"/>
    <property type="match status" value="1"/>
</dbReference>
<dbReference type="SMART" id="SM00387">
    <property type="entry name" value="HATPase_c"/>
    <property type="match status" value="1"/>
</dbReference>
<dbReference type="SMART" id="SM01079">
    <property type="entry name" value="CHASE"/>
    <property type="match status" value="1"/>
</dbReference>
<dbReference type="Gene3D" id="3.30.450.350">
    <property type="entry name" value="CHASE domain"/>
    <property type="match status" value="1"/>
</dbReference>
<dbReference type="InterPro" id="IPR003661">
    <property type="entry name" value="HisK_dim/P_dom"/>
</dbReference>
<dbReference type="Pfam" id="PF00512">
    <property type="entry name" value="HisKA"/>
    <property type="match status" value="1"/>
</dbReference>
<dbReference type="PROSITE" id="PS50839">
    <property type="entry name" value="CHASE"/>
    <property type="match status" value="1"/>
</dbReference>
<dbReference type="GO" id="GO:0000155">
    <property type="term" value="F:phosphorelay sensor kinase activity"/>
    <property type="evidence" value="ECO:0007669"/>
    <property type="project" value="InterPro"/>
</dbReference>
<dbReference type="GO" id="GO:0030295">
    <property type="term" value="F:protein kinase activator activity"/>
    <property type="evidence" value="ECO:0007669"/>
    <property type="project" value="TreeGrafter"/>
</dbReference>
<dbReference type="InterPro" id="IPR003594">
    <property type="entry name" value="HATPase_dom"/>
</dbReference>
<dbReference type="InterPro" id="IPR050351">
    <property type="entry name" value="BphY/WalK/GraS-like"/>
</dbReference>
<dbReference type="InterPro" id="IPR005467">
    <property type="entry name" value="His_kinase_dom"/>
</dbReference>
<dbReference type="OrthoDB" id="9808408at2"/>
<keyword evidence="8 10" id="KW-1133">Transmembrane helix</keyword>
<dbReference type="KEGG" id="cber:B5D82_19045"/>
<feature type="domain" description="CHASE" evidence="12">
    <location>
        <begin position="90"/>
        <end position="252"/>
    </location>
</feature>
<reference evidence="13 14" key="1">
    <citation type="submission" date="2017-08" db="EMBL/GenBank/DDBJ databases">
        <title>Complete genome of Colwellia sp. NB097-1, a psychrophile bacterium ioslated from Bering Sea.</title>
        <authorList>
            <person name="Chen X."/>
        </authorList>
    </citation>
    <scope>NUCLEOTIDE SEQUENCE [LARGE SCALE GENOMIC DNA]</scope>
    <source>
        <strain evidence="13 14">NB097-1</strain>
    </source>
</reference>
<proteinExistence type="predicted"/>
<gene>
    <name evidence="13" type="ORF">B5D82_19045</name>
</gene>
<dbReference type="RefSeq" id="WP_081153968.1">
    <property type="nucleotide sequence ID" value="NZ_CP020465.1"/>
</dbReference>
<dbReference type="GO" id="GO:0016020">
    <property type="term" value="C:membrane"/>
    <property type="evidence" value="ECO:0007669"/>
    <property type="project" value="UniProtKB-SubCell"/>
</dbReference>
<keyword evidence="7 13" id="KW-0418">Kinase</keyword>
<evidence type="ECO:0000259" key="12">
    <source>
        <dbReference type="PROSITE" id="PS50839"/>
    </source>
</evidence>
<dbReference type="EC" id="2.7.13.3" evidence="3"/>
<keyword evidence="4" id="KW-0597">Phosphoprotein</keyword>
<dbReference type="Pfam" id="PF03924">
    <property type="entry name" value="CHASE"/>
    <property type="match status" value="1"/>
</dbReference>
<dbReference type="GO" id="GO:0007234">
    <property type="term" value="P:osmosensory signaling via phosphorelay pathway"/>
    <property type="evidence" value="ECO:0007669"/>
    <property type="project" value="TreeGrafter"/>
</dbReference>